<feature type="transmembrane region" description="Helical" evidence="10">
    <location>
        <begin position="174"/>
        <end position="192"/>
    </location>
</feature>
<comment type="similarity">
    <text evidence="2 10">Belongs to the ExbB/TolQ family.</text>
</comment>
<evidence type="ECO:0000256" key="3">
    <source>
        <dbReference type="ARBA" id="ARBA00022475"/>
    </source>
</evidence>
<dbReference type="Proteomes" id="UP000242301">
    <property type="component" value="Unassembled WGS sequence"/>
</dbReference>
<evidence type="ECO:0000256" key="4">
    <source>
        <dbReference type="ARBA" id="ARBA00022519"/>
    </source>
</evidence>
<dbReference type="EMBL" id="CVRF01000003">
    <property type="protein sequence ID" value="CRK85967.1"/>
    <property type="molecule type" value="Genomic_DNA"/>
</dbReference>
<dbReference type="GO" id="GO:0051301">
    <property type="term" value="P:cell division"/>
    <property type="evidence" value="ECO:0007669"/>
    <property type="project" value="UniProtKB-UniRule"/>
</dbReference>
<feature type="transmembrane region" description="Helical" evidence="10">
    <location>
        <begin position="15"/>
        <end position="35"/>
    </location>
</feature>
<dbReference type="AlphaFoldDB" id="A0A0M6W9I1"/>
<feature type="transmembrane region" description="Helical" evidence="10">
    <location>
        <begin position="136"/>
        <end position="154"/>
    </location>
</feature>
<dbReference type="PANTHER" id="PTHR30625">
    <property type="entry name" value="PROTEIN TOLQ"/>
    <property type="match status" value="1"/>
</dbReference>
<comment type="subcellular location">
    <subcellularLocation>
        <location evidence="10">Cell inner membrane</location>
        <topology evidence="10">Multi-pass membrane protein</topology>
    </subcellularLocation>
    <subcellularLocation>
        <location evidence="1">Cell membrane</location>
        <topology evidence="1">Multi-pass membrane protein</topology>
    </subcellularLocation>
</comment>
<sequence length="227" mass="25383">MDNINIFDLFLKASLVVQVIMLILIGFSVVSWSIIIQKTKILNEAVREAKLFENKFWSSIDLSCLYEKTKTNKDNLIGVEQIFYSGFKEFINLYKTSISIPNAILAGASRVMRITMNRELALVETNIPFLGTIGSISPYIGLFGTVCGIMRSFIVSGSARQITLQMIAPGVAEALIATAIGLFTAIPAVMAFNKFNLSLNKLEQIYENFSEEFLTILHRQVFCSENK</sequence>
<protein>
    <recommendedName>
        <fullName evidence="10">Tol-Pal system protein TolQ</fullName>
    </recommendedName>
</protein>
<gene>
    <name evidence="10 12" type="primary">tolQ</name>
    <name evidence="12" type="ORF">SOFFGTOCOR_0564</name>
</gene>
<feature type="domain" description="MotA/TolQ/ExbB proton channel" evidence="11">
    <location>
        <begin position="80"/>
        <end position="207"/>
    </location>
</feature>
<keyword evidence="13" id="KW-1185">Reference proteome</keyword>
<reference evidence="13" key="1">
    <citation type="submission" date="2015-05" db="EMBL/GenBank/DDBJ databases">
        <authorList>
            <person name="Manzano-Marin A."/>
        </authorList>
    </citation>
    <scope>NUCLEOTIDE SEQUENCE [LARGE SCALE GENOMIC DNA]</scope>
    <source>
        <strain evidence="13">officinalis</strain>
    </source>
</reference>
<keyword evidence="4 10" id="KW-0997">Cell inner membrane</keyword>
<evidence type="ECO:0000259" key="11">
    <source>
        <dbReference type="Pfam" id="PF01618"/>
    </source>
</evidence>
<comment type="function">
    <text evidence="10">Part of the Tol-Pal system, which plays a role in outer membrane invagination during cell division and is important for maintaining outer membrane integrity. Required, with TolR, for the proton motive force-dependent activation of TolA and for TolA-Pal interaction.</text>
</comment>
<keyword evidence="5 10" id="KW-0132">Cell division</keyword>
<dbReference type="STRING" id="1715285.SOFFGTOCOR_0564"/>
<evidence type="ECO:0000256" key="6">
    <source>
        <dbReference type="ARBA" id="ARBA00022692"/>
    </source>
</evidence>
<evidence type="ECO:0000256" key="8">
    <source>
        <dbReference type="ARBA" id="ARBA00023136"/>
    </source>
</evidence>
<dbReference type="InterPro" id="IPR050790">
    <property type="entry name" value="ExbB/TolQ_transport"/>
</dbReference>
<comment type="subunit">
    <text evidence="10">The Tol-Pal system is composed of five core proteins: the inner membrane proteins TolA, TolQ and TolR, the periplasmic protein TolB and the outer membrane protein Pal. They form a network linking the inner and outer membranes and the peptidoglycan layer.</text>
</comment>
<name>A0A0M6W9I1_9GAMM</name>
<evidence type="ECO:0000313" key="13">
    <source>
        <dbReference type="Proteomes" id="UP000242301"/>
    </source>
</evidence>
<dbReference type="HAMAP" id="MF_02202">
    <property type="entry name" value="TolQ"/>
    <property type="match status" value="1"/>
</dbReference>
<dbReference type="InterPro" id="IPR002898">
    <property type="entry name" value="MotA_ExbB_proton_chnl"/>
</dbReference>
<evidence type="ECO:0000256" key="7">
    <source>
        <dbReference type="ARBA" id="ARBA00022989"/>
    </source>
</evidence>
<evidence type="ECO:0000256" key="2">
    <source>
        <dbReference type="ARBA" id="ARBA00010442"/>
    </source>
</evidence>
<dbReference type="InterPro" id="IPR014163">
    <property type="entry name" value="Tol-Pal_TolQ"/>
</dbReference>
<keyword evidence="3 10" id="KW-1003">Cell membrane</keyword>
<dbReference type="GO" id="GO:0017038">
    <property type="term" value="P:protein import"/>
    <property type="evidence" value="ECO:0007669"/>
    <property type="project" value="TreeGrafter"/>
</dbReference>
<keyword evidence="8 10" id="KW-0472">Membrane</keyword>
<evidence type="ECO:0000256" key="1">
    <source>
        <dbReference type="ARBA" id="ARBA00004651"/>
    </source>
</evidence>
<dbReference type="NCBIfam" id="TIGR02796">
    <property type="entry name" value="tolQ"/>
    <property type="match status" value="1"/>
</dbReference>
<accession>A0A0M6W9I1</accession>
<dbReference type="Pfam" id="PF01618">
    <property type="entry name" value="MotA_ExbB"/>
    <property type="match status" value="1"/>
</dbReference>
<dbReference type="PANTHER" id="PTHR30625:SF3">
    <property type="entry name" value="TOL-PAL SYSTEM PROTEIN TOLQ"/>
    <property type="match status" value="1"/>
</dbReference>
<evidence type="ECO:0000313" key="12">
    <source>
        <dbReference type="EMBL" id="CRK85967.1"/>
    </source>
</evidence>
<keyword evidence="7 10" id="KW-1133">Transmembrane helix</keyword>
<evidence type="ECO:0000256" key="10">
    <source>
        <dbReference type="HAMAP-Rule" id="MF_02202"/>
    </source>
</evidence>
<keyword evidence="9 10" id="KW-0131">Cell cycle</keyword>
<keyword evidence="6 10" id="KW-0812">Transmembrane</keyword>
<dbReference type="GO" id="GO:0043213">
    <property type="term" value="P:bacteriocin transport"/>
    <property type="evidence" value="ECO:0007669"/>
    <property type="project" value="InterPro"/>
</dbReference>
<dbReference type="GO" id="GO:0005886">
    <property type="term" value="C:plasma membrane"/>
    <property type="evidence" value="ECO:0007669"/>
    <property type="project" value="UniProtKB-SubCell"/>
</dbReference>
<proteinExistence type="inferred from homology"/>
<organism evidence="12 13">
    <name type="scientific">Candidatus Providencia siddallii</name>
    <dbReference type="NCBI Taxonomy" id="1715285"/>
    <lineage>
        <taxon>Bacteria</taxon>
        <taxon>Pseudomonadati</taxon>
        <taxon>Pseudomonadota</taxon>
        <taxon>Gammaproteobacteria</taxon>
        <taxon>Enterobacterales</taxon>
        <taxon>Morganellaceae</taxon>
        <taxon>Providencia</taxon>
    </lineage>
</organism>
<evidence type="ECO:0000256" key="9">
    <source>
        <dbReference type="ARBA" id="ARBA00023306"/>
    </source>
</evidence>
<evidence type="ECO:0000256" key="5">
    <source>
        <dbReference type="ARBA" id="ARBA00022618"/>
    </source>
</evidence>